<feature type="transmembrane region" description="Helical" evidence="1">
    <location>
        <begin position="6"/>
        <end position="39"/>
    </location>
</feature>
<dbReference type="AlphaFoldDB" id="A0AAU7NPW4"/>
<dbReference type="RefSeq" id="WP_305908241.1">
    <property type="nucleotide sequence ID" value="NZ_CP157743.1"/>
</dbReference>
<evidence type="ECO:0000313" key="2">
    <source>
        <dbReference type="EMBL" id="XBS19020.1"/>
    </source>
</evidence>
<reference evidence="2 3" key="1">
    <citation type="journal article" date="2024" name="Microbiology">
        <title>Methylomarinum rosea sp. nov., a novel halophilic methanotrophic bacterium from the hypersaline Lake Elton.</title>
        <authorList>
            <person name="Suleimanov R.Z."/>
            <person name="Oshkin I.Y."/>
            <person name="Danilova O.V."/>
            <person name="Suzina N.E."/>
            <person name="Dedysh S.N."/>
        </authorList>
    </citation>
    <scope>NUCLEOTIDE SEQUENCE [LARGE SCALE GENOMIC DNA]</scope>
    <source>
        <strain evidence="2 3">Ch1-1</strain>
    </source>
</reference>
<dbReference type="Proteomes" id="UP001225378">
    <property type="component" value="Chromosome"/>
</dbReference>
<protein>
    <recommendedName>
        <fullName evidence="4">Transmembrane protein</fullName>
    </recommendedName>
</protein>
<keyword evidence="1" id="KW-1133">Transmembrane helix</keyword>
<gene>
    <name evidence="2" type="ORF">Q9L42_011620</name>
</gene>
<dbReference type="EMBL" id="CP157743">
    <property type="protein sequence ID" value="XBS19020.1"/>
    <property type="molecule type" value="Genomic_DNA"/>
</dbReference>
<evidence type="ECO:0000313" key="3">
    <source>
        <dbReference type="Proteomes" id="UP001225378"/>
    </source>
</evidence>
<accession>A0AAU7NPW4</accession>
<keyword evidence="1" id="KW-0812">Transmembrane</keyword>
<sequence length="55" mass="6442">MNNESLKWRFVCAMVLLIFAFLGVGPIPLTSTFGLYIVIFRPKWFKRLIKSIYSD</sequence>
<dbReference type="KEGG" id="mech:Q9L42_011620"/>
<proteinExistence type="predicted"/>
<evidence type="ECO:0000256" key="1">
    <source>
        <dbReference type="SAM" id="Phobius"/>
    </source>
</evidence>
<name>A0AAU7NPW4_9GAMM</name>
<keyword evidence="1" id="KW-0472">Membrane</keyword>
<keyword evidence="3" id="KW-1185">Reference proteome</keyword>
<organism evidence="2 3">
    <name type="scientific">Methylomarinum roseum</name>
    <dbReference type="NCBI Taxonomy" id="3067653"/>
    <lineage>
        <taxon>Bacteria</taxon>
        <taxon>Pseudomonadati</taxon>
        <taxon>Pseudomonadota</taxon>
        <taxon>Gammaproteobacteria</taxon>
        <taxon>Methylococcales</taxon>
        <taxon>Methylococcaceae</taxon>
        <taxon>Methylomarinum</taxon>
    </lineage>
</organism>
<evidence type="ECO:0008006" key="4">
    <source>
        <dbReference type="Google" id="ProtNLM"/>
    </source>
</evidence>